<dbReference type="EMBL" id="JAUDFV010000152">
    <property type="protein sequence ID" value="KAL2718145.1"/>
    <property type="molecule type" value="Genomic_DNA"/>
</dbReference>
<sequence>MLEKLDVKLIFKLEALKRCTIFPLLRNHSSGTSLFDLIFFDKSKRISVILIYIDKIYVSTSPKNYLYFVIHSCDLKYCKKIK</sequence>
<reference evidence="1 2" key="1">
    <citation type="journal article" date="2024" name="Ann. Entomol. Soc. Am.">
        <title>Genomic analyses of the southern and eastern yellowjacket wasps (Hymenoptera: Vespidae) reveal evolutionary signatures of social life.</title>
        <authorList>
            <person name="Catto M.A."/>
            <person name="Caine P.B."/>
            <person name="Orr S.E."/>
            <person name="Hunt B.G."/>
            <person name="Goodisman M.A.D."/>
        </authorList>
    </citation>
    <scope>NUCLEOTIDE SEQUENCE [LARGE SCALE GENOMIC DNA]</scope>
    <source>
        <strain evidence="1">233</strain>
        <tissue evidence="1">Head and thorax</tissue>
    </source>
</reference>
<organism evidence="1 2">
    <name type="scientific">Vespula squamosa</name>
    <name type="common">Southern yellow jacket</name>
    <name type="synonym">Wasp</name>
    <dbReference type="NCBI Taxonomy" id="30214"/>
    <lineage>
        <taxon>Eukaryota</taxon>
        <taxon>Metazoa</taxon>
        <taxon>Ecdysozoa</taxon>
        <taxon>Arthropoda</taxon>
        <taxon>Hexapoda</taxon>
        <taxon>Insecta</taxon>
        <taxon>Pterygota</taxon>
        <taxon>Neoptera</taxon>
        <taxon>Endopterygota</taxon>
        <taxon>Hymenoptera</taxon>
        <taxon>Apocrita</taxon>
        <taxon>Aculeata</taxon>
        <taxon>Vespoidea</taxon>
        <taxon>Vespidae</taxon>
        <taxon>Vespinae</taxon>
        <taxon>Vespula</taxon>
    </lineage>
</organism>
<proteinExistence type="predicted"/>
<dbReference type="AlphaFoldDB" id="A0ABD2AEN6"/>
<protein>
    <submittedName>
        <fullName evidence="1">Uncharacterized protein</fullName>
    </submittedName>
</protein>
<accession>A0ABD2AEN6</accession>
<comment type="caution">
    <text evidence="1">The sequence shown here is derived from an EMBL/GenBank/DDBJ whole genome shotgun (WGS) entry which is preliminary data.</text>
</comment>
<keyword evidence="2" id="KW-1185">Reference proteome</keyword>
<dbReference type="Proteomes" id="UP001607302">
    <property type="component" value="Unassembled WGS sequence"/>
</dbReference>
<gene>
    <name evidence="1" type="ORF">V1478_012021</name>
</gene>
<evidence type="ECO:0000313" key="1">
    <source>
        <dbReference type="EMBL" id="KAL2718145.1"/>
    </source>
</evidence>
<name>A0ABD2AEN6_VESSQ</name>
<evidence type="ECO:0000313" key="2">
    <source>
        <dbReference type="Proteomes" id="UP001607302"/>
    </source>
</evidence>